<keyword evidence="1" id="KW-0805">Transcription regulation</keyword>
<dbReference type="EMBL" id="SMTK01000001">
    <property type="protein sequence ID" value="TDK28307.1"/>
    <property type="molecule type" value="Genomic_DNA"/>
</dbReference>
<dbReference type="Gene3D" id="1.10.10.10">
    <property type="entry name" value="Winged helix-like DNA-binding domain superfamily/Winged helix DNA-binding domain"/>
    <property type="match status" value="1"/>
</dbReference>
<dbReference type="InterPro" id="IPR036390">
    <property type="entry name" value="WH_DNA-bd_sf"/>
</dbReference>
<accession>A0A4R5U3N2</accession>
<evidence type="ECO:0000259" key="4">
    <source>
        <dbReference type="PROSITE" id="PS50949"/>
    </source>
</evidence>
<dbReference type="PROSITE" id="PS50949">
    <property type="entry name" value="HTH_GNTR"/>
    <property type="match status" value="1"/>
</dbReference>
<keyword evidence="6" id="KW-1185">Reference proteome</keyword>
<comment type="caution">
    <text evidence="5">The sequence shown here is derived from an EMBL/GenBank/DDBJ whole genome shotgun (WGS) entry which is preliminary data.</text>
</comment>
<evidence type="ECO:0000256" key="2">
    <source>
        <dbReference type="ARBA" id="ARBA00023125"/>
    </source>
</evidence>
<evidence type="ECO:0000256" key="3">
    <source>
        <dbReference type="ARBA" id="ARBA00023163"/>
    </source>
</evidence>
<feature type="domain" description="HTH gntR-type" evidence="4">
    <location>
        <begin position="13"/>
        <end position="81"/>
    </location>
</feature>
<sequence length="121" mass="13077">MPEWLTLDPSSPYPPYEQLRQQIVEAANSGRIAVGVRLPPVRTLAAHLGVAANTVARAYRELERAQIVVTRSRAGTVIAAAGDEARRRAAEGAADYARIVKASGLKEEEAVAYLRAALRRA</sequence>
<reference evidence="5 6" key="1">
    <citation type="submission" date="2019-03" db="EMBL/GenBank/DDBJ databases">
        <title>Arthrobacter sp. nov., an bacterium isolated from biocrust in Mu Us Desert.</title>
        <authorList>
            <person name="Lixiong L."/>
        </authorList>
    </citation>
    <scope>NUCLEOTIDE SEQUENCE [LARGE SCALE GENOMIC DNA]</scope>
    <source>
        <strain evidence="5 6">SLN-3</strain>
    </source>
</reference>
<dbReference type="CDD" id="cd07377">
    <property type="entry name" value="WHTH_GntR"/>
    <property type="match status" value="1"/>
</dbReference>
<name>A0A4R5U3N2_9MICC</name>
<dbReference type="SUPFAM" id="SSF46785">
    <property type="entry name" value="Winged helix' DNA-binding domain"/>
    <property type="match status" value="1"/>
</dbReference>
<evidence type="ECO:0000313" key="5">
    <source>
        <dbReference type="EMBL" id="TDK28307.1"/>
    </source>
</evidence>
<dbReference type="PANTHER" id="PTHR38445">
    <property type="entry name" value="HTH-TYPE TRANSCRIPTIONAL REPRESSOR YTRA"/>
    <property type="match status" value="1"/>
</dbReference>
<evidence type="ECO:0000313" key="6">
    <source>
        <dbReference type="Proteomes" id="UP000295411"/>
    </source>
</evidence>
<gene>
    <name evidence="5" type="ORF">E2F48_03130</name>
</gene>
<dbReference type="Proteomes" id="UP000295411">
    <property type="component" value="Unassembled WGS sequence"/>
</dbReference>
<dbReference type="InterPro" id="IPR000524">
    <property type="entry name" value="Tscrpt_reg_HTH_GntR"/>
</dbReference>
<keyword evidence="2" id="KW-0238">DNA-binding</keyword>
<organism evidence="5 6">
    <name type="scientific">Arthrobacter crusticola</name>
    <dbReference type="NCBI Taxonomy" id="2547960"/>
    <lineage>
        <taxon>Bacteria</taxon>
        <taxon>Bacillati</taxon>
        <taxon>Actinomycetota</taxon>
        <taxon>Actinomycetes</taxon>
        <taxon>Micrococcales</taxon>
        <taxon>Micrococcaceae</taxon>
        <taxon>Arthrobacter</taxon>
    </lineage>
</organism>
<dbReference type="GO" id="GO:0003677">
    <property type="term" value="F:DNA binding"/>
    <property type="evidence" value="ECO:0007669"/>
    <property type="project" value="UniProtKB-KW"/>
</dbReference>
<dbReference type="Pfam" id="PF00392">
    <property type="entry name" value="GntR"/>
    <property type="match status" value="1"/>
</dbReference>
<dbReference type="GO" id="GO:0003700">
    <property type="term" value="F:DNA-binding transcription factor activity"/>
    <property type="evidence" value="ECO:0007669"/>
    <property type="project" value="InterPro"/>
</dbReference>
<proteinExistence type="predicted"/>
<dbReference type="InterPro" id="IPR036388">
    <property type="entry name" value="WH-like_DNA-bd_sf"/>
</dbReference>
<dbReference type="AlphaFoldDB" id="A0A4R5U3N2"/>
<dbReference type="SMART" id="SM00345">
    <property type="entry name" value="HTH_GNTR"/>
    <property type="match status" value="1"/>
</dbReference>
<dbReference type="PANTHER" id="PTHR38445:SF9">
    <property type="entry name" value="HTH-TYPE TRANSCRIPTIONAL REPRESSOR YTRA"/>
    <property type="match status" value="1"/>
</dbReference>
<protein>
    <submittedName>
        <fullName evidence="5">GntR family transcriptional regulator</fullName>
    </submittedName>
</protein>
<keyword evidence="3" id="KW-0804">Transcription</keyword>
<dbReference type="OrthoDB" id="4307011at2"/>
<evidence type="ECO:0000256" key="1">
    <source>
        <dbReference type="ARBA" id="ARBA00023015"/>
    </source>
</evidence>